<dbReference type="EMBL" id="CP002175">
    <property type="protein sequence ID" value="ADO77207.1"/>
    <property type="molecule type" value="Genomic_DNA"/>
</dbReference>
<accession>E3DLG8</accession>
<dbReference type="PATRIC" id="fig|572479.3.peg.1068"/>
<evidence type="ECO:0000259" key="1">
    <source>
        <dbReference type="PROSITE" id="PS50878"/>
    </source>
</evidence>
<name>E3DLG8_HALPG</name>
<dbReference type="PROSITE" id="PS50878">
    <property type="entry name" value="RT_POL"/>
    <property type="match status" value="1"/>
</dbReference>
<feature type="domain" description="Reverse transcriptase" evidence="1">
    <location>
        <begin position="47"/>
        <end position="299"/>
    </location>
</feature>
<dbReference type="PANTHER" id="PTHR34047">
    <property type="entry name" value="NUCLEAR INTRON MATURASE 1, MITOCHONDRIAL-RELATED"/>
    <property type="match status" value="1"/>
</dbReference>
<gene>
    <name evidence="2" type="ordered locus">Hprae_1055</name>
</gene>
<keyword evidence="2" id="KW-0548">Nucleotidyltransferase</keyword>
<dbReference type="PANTHER" id="PTHR34047:SF8">
    <property type="entry name" value="PROTEIN YKFC"/>
    <property type="match status" value="1"/>
</dbReference>
<sequence>MSFDDLISYENIYIAFKRLQTTSRDYYKNLYWNDLYNFGLDLEKNINTLIHLLKEDLYKPNKSYKIYFPKSTGLVRPISVLNFIDLLVYQAIVNLLAEKFYKSFHSYYNHFVFGNIYNKTNNENKIFFYKHWKQQWKKYENLTKQHYNDGYEYITEFDLASFYDTVDHYLVKNLLKEKNIDKKIIDILSSQLLSWNKNQTQNQGFKHGIPQGPLGSGFIAEICLHNIDKKMRKLVLENRNIRYMRYVDDIRIFTKDKYLAQKNIVYLDLLARELGFIPQANKTKVKKVDNIHLYIKTNKDFSRVASEYKEKGELSPSNNRKYTKRLIKNLKSGNYDKTLIKFGLFKVKGNEELKNLLIDKYKDLYPYIEAVCFYLSKYFINDKKVIEWVNNLIYKKKIIYKYIIAVFFEFFYEIIKFDYKIIDKYYYNSEDWYISYFLLDWIYHNEPDWLNNLNQNKNLIVERKRISLQYNNINQTSIKNSKLTKMIKSENNLIALNGLRLYYDECINSCFNSEVSIDIKVSNNTFIKNIAEDKTGFPVSYILDFLKKYDIKNGEEYFRLSYFSEDELNRLKYDLKESEKYKEVEPIIWLIKIDLFNHLIVKKTLEICGEEVKQPKKYGNILNMNFFVNKFPISYKNFSEIHELRNKVAHPFKDDGSINNESLKINYRTLKRLERLEIKSLKEIINSFKYVSDLSNELVFSKE</sequence>
<protein>
    <submittedName>
        <fullName evidence="2">RNA-directed DNA polymerase (Reverse transcriptase)</fullName>
    </submittedName>
</protein>
<dbReference type="InterPro" id="IPR000477">
    <property type="entry name" value="RT_dom"/>
</dbReference>
<reference evidence="3" key="1">
    <citation type="submission" date="2010-10" db="EMBL/GenBank/DDBJ databases">
        <title>The complete genome of Halanaerobium praevalens DSM 2228.</title>
        <authorList>
            <consortium name="US DOE Joint Genome Institute (JGI-PGF)"/>
            <person name="Lucas S."/>
            <person name="Copeland A."/>
            <person name="Lapidus A."/>
            <person name="Glavina del Rio T."/>
            <person name="Dalin E."/>
            <person name="Tice H."/>
            <person name="Bruce D."/>
            <person name="Goodwin L."/>
            <person name="Pitluck S."/>
            <person name="Kyrpides N."/>
            <person name="Mavromatis K."/>
            <person name="Ivanova N."/>
            <person name="Ovchinnikova G."/>
            <person name="Chertkov O."/>
            <person name="Detter J.C."/>
            <person name="Han C."/>
            <person name="Larimer F."/>
            <person name="Land M."/>
            <person name="Hauser L."/>
            <person name="Markowitz V."/>
            <person name="Cheng J.-F."/>
            <person name="Hugenholtz P."/>
            <person name="Woyke T."/>
            <person name="Wu D."/>
            <person name="Tindall B."/>
            <person name="Pomrenke H.G."/>
            <person name="Brambilla E."/>
            <person name="Klenk H.-P."/>
            <person name="Eisen J.A."/>
        </authorList>
    </citation>
    <scope>NUCLEOTIDE SEQUENCE [LARGE SCALE GENOMIC DNA]</scope>
    <source>
        <strain evidence="3">ATCC 33744 / DSM 2228 / GSL</strain>
    </source>
</reference>
<keyword evidence="2" id="KW-0808">Transferase</keyword>
<dbReference type="InterPro" id="IPR043502">
    <property type="entry name" value="DNA/RNA_pol_sf"/>
</dbReference>
<dbReference type="AlphaFoldDB" id="E3DLG8"/>
<dbReference type="eggNOG" id="COG3344">
    <property type="taxonomic scope" value="Bacteria"/>
</dbReference>
<dbReference type="HOGENOM" id="CLU_395747_0_0_9"/>
<keyword evidence="2" id="KW-0695">RNA-directed DNA polymerase</keyword>
<proteinExistence type="predicted"/>
<dbReference type="Proteomes" id="UP000006866">
    <property type="component" value="Chromosome"/>
</dbReference>
<reference evidence="2 3" key="2">
    <citation type="journal article" date="2011" name="Stand. Genomic Sci.">
        <title>Complete genome sequence of the extremely halophilic Halanaerobium praevalens type strain (GSL).</title>
        <authorList>
            <person name="Ivanova N."/>
            <person name="Sikorski J."/>
            <person name="Chertkov O."/>
            <person name="Nolan M."/>
            <person name="Lucas S."/>
            <person name="Hammon N."/>
            <person name="Deshpande S."/>
            <person name="Cheng J.F."/>
            <person name="Tapia R."/>
            <person name="Han C."/>
            <person name="Goodwin L."/>
            <person name="Pitluck S."/>
            <person name="Huntemann M."/>
            <person name="Liolios K."/>
            <person name="Pagani I."/>
            <person name="Mavromatis K."/>
            <person name="Ovchinikova G."/>
            <person name="Pati A."/>
            <person name="Chen A."/>
            <person name="Palaniappan K."/>
            <person name="Land M."/>
            <person name="Hauser L."/>
            <person name="Brambilla E.M."/>
            <person name="Kannan K.P."/>
            <person name="Rohde M."/>
            <person name="Tindall B.J."/>
            <person name="Goker M."/>
            <person name="Detter J.C."/>
            <person name="Woyke T."/>
            <person name="Bristow J."/>
            <person name="Eisen J.A."/>
            <person name="Markowitz V."/>
            <person name="Hugenholtz P."/>
            <person name="Kyrpides N.C."/>
            <person name="Klenk H.P."/>
            <person name="Lapidus A."/>
        </authorList>
    </citation>
    <scope>NUCLEOTIDE SEQUENCE [LARGE SCALE GENOMIC DNA]</scope>
    <source>
        <strain evidence="3">ATCC 33744 / DSM 2228 / GSL</strain>
    </source>
</reference>
<dbReference type="STRING" id="572479.Hprae_1055"/>
<dbReference type="CDD" id="cd01646">
    <property type="entry name" value="RT_Bac_retron_I"/>
    <property type="match status" value="1"/>
</dbReference>
<dbReference type="Pfam" id="PF00078">
    <property type="entry name" value="RVT_1"/>
    <property type="match status" value="1"/>
</dbReference>
<dbReference type="KEGG" id="hpk:Hprae_1055"/>
<dbReference type="GO" id="GO:0003964">
    <property type="term" value="F:RNA-directed DNA polymerase activity"/>
    <property type="evidence" value="ECO:0007669"/>
    <property type="project" value="UniProtKB-KW"/>
</dbReference>
<dbReference type="SUPFAM" id="SSF56672">
    <property type="entry name" value="DNA/RNA polymerases"/>
    <property type="match status" value="1"/>
</dbReference>
<dbReference type="InterPro" id="IPR051083">
    <property type="entry name" value="GrpII_Intron_Splice-Mob/Def"/>
</dbReference>
<organism evidence="2 3">
    <name type="scientific">Halanaerobium praevalens (strain ATCC 33744 / DSM 2228 / GSL)</name>
    <dbReference type="NCBI Taxonomy" id="572479"/>
    <lineage>
        <taxon>Bacteria</taxon>
        <taxon>Bacillati</taxon>
        <taxon>Bacillota</taxon>
        <taxon>Clostridia</taxon>
        <taxon>Halanaerobiales</taxon>
        <taxon>Halanaerobiaceae</taxon>
        <taxon>Halanaerobium</taxon>
    </lineage>
</organism>
<keyword evidence="3" id="KW-1185">Reference proteome</keyword>
<evidence type="ECO:0000313" key="3">
    <source>
        <dbReference type="Proteomes" id="UP000006866"/>
    </source>
</evidence>
<evidence type="ECO:0000313" key="2">
    <source>
        <dbReference type="EMBL" id="ADO77207.1"/>
    </source>
</evidence>
<dbReference type="RefSeq" id="WP_014553240.1">
    <property type="nucleotide sequence ID" value="NC_017455.1"/>
</dbReference>